<dbReference type="Proteomes" id="UP000632289">
    <property type="component" value="Unassembled WGS sequence"/>
</dbReference>
<comment type="caution">
    <text evidence="3">The sequence shown here is derived from an EMBL/GenBank/DDBJ whole genome shotgun (WGS) entry which is preliminary data.</text>
</comment>
<feature type="chain" id="PRO_5037509313" description="Small secreted hydrophilic protein" evidence="2">
    <location>
        <begin position="24"/>
        <end position="94"/>
    </location>
</feature>
<evidence type="ECO:0008006" key="5">
    <source>
        <dbReference type="Google" id="ProtNLM"/>
    </source>
</evidence>
<dbReference type="EMBL" id="JACXYU010000001">
    <property type="protein sequence ID" value="MBD3930582.1"/>
    <property type="molecule type" value="Genomic_DNA"/>
</dbReference>
<gene>
    <name evidence="3" type="ORF">IF129_03200</name>
</gene>
<evidence type="ECO:0000256" key="1">
    <source>
        <dbReference type="SAM" id="MobiDB-lite"/>
    </source>
</evidence>
<organism evidence="3 4">
    <name type="scientific">Streptomyces chumphonensis</name>
    <dbReference type="NCBI Taxonomy" id="1214925"/>
    <lineage>
        <taxon>Bacteria</taxon>
        <taxon>Bacillati</taxon>
        <taxon>Actinomycetota</taxon>
        <taxon>Actinomycetes</taxon>
        <taxon>Kitasatosporales</taxon>
        <taxon>Streptomycetaceae</taxon>
        <taxon>Streptomyces</taxon>
    </lineage>
</organism>
<dbReference type="RefSeq" id="WP_191208300.1">
    <property type="nucleotide sequence ID" value="NZ_BAABKL010000039.1"/>
</dbReference>
<keyword evidence="4" id="KW-1185">Reference proteome</keyword>
<evidence type="ECO:0000256" key="2">
    <source>
        <dbReference type="SAM" id="SignalP"/>
    </source>
</evidence>
<name>A0A927EX26_9ACTN</name>
<feature type="region of interest" description="Disordered" evidence="1">
    <location>
        <begin position="29"/>
        <end position="94"/>
    </location>
</feature>
<proteinExistence type="predicted"/>
<evidence type="ECO:0000313" key="3">
    <source>
        <dbReference type="EMBL" id="MBD3930582.1"/>
    </source>
</evidence>
<feature type="signal peptide" evidence="2">
    <location>
        <begin position="1"/>
        <end position="23"/>
    </location>
</feature>
<accession>A0A927EX26</accession>
<reference evidence="3" key="1">
    <citation type="submission" date="2020-09" db="EMBL/GenBank/DDBJ databases">
        <title>Secondary metabolite and genome analysis of marine Streptomyces chumphonensis KK1-2T.</title>
        <authorList>
            <person name="Phongsopitanun W."/>
            <person name="Kanchanasin P."/>
            <person name="Pittayakhajonwut P."/>
            <person name="Suwanborirux K."/>
            <person name="Tanasupawat S."/>
        </authorList>
    </citation>
    <scope>NUCLEOTIDE SEQUENCE</scope>
    <source>
        <strain evidence="3">KK1-2</strain>
    </source>
</reference>
<protein>
    <recommendedName>
        <fullName evidence="5">Small secreted hydrophilic protein</fullName>
    </recommendedName>
</protein>
<sequence length="94" mass="9439">MTCIFAALLAVGAGVGIVAMLNADTEQPNVPLVHFPDHEPEAPSPPAESVSPSEATDPSAEPADGAENASEDEGGDESAEPTERPDGPAEDGTS</sequence>
<feature type="compositionally biased region" description="Acidic residues" evidence="1">
    <location>
        <begin position="69"/>
        <end position="80"/>
    </location>
</feature>
<evidence type="ECO:0000313" key="4">
    <source>
        <dbReference type="Proteomes" id="UP000632289"/>
    </source>
</evidence>
<keyword evidence="2" id="KW-0732">Signal</keyword>
<dbReference type="AlphaFoldDB" id="A0A927EX26"/>